<evidence type="ECO:0000313" key="2">
    <source>
        <dbReference type="EMBL" id="MBW0511915.1"/>
    </source>
</evidence>
<feature type="transmembrane region" description="Helical" evidence="1">
    <location>
        <begin position="12"/>
        <end position="37"/>
    </location>
</feature>
<keyword evidence="3" id="KW-1185">Reference proteome</keyword>
<dbReference type="InterPro" id="IPR009057">
    <property type="entry name" value="Homeodomain-like_sf"/>
</dbReference>
<dbReference type="EMBL" id="AVOT02022455">
    <property type="protein sequence ID" value="MBW0511915.1"/>
    <property type="molecule type" value="Genomic_DNA"/>
</dbReference>
<dbReference type="Gene3D" id="1.10.10.10">
    <property type="entry name" value="Winged helix-like DNA-binding domain superfamily/Winged helix DNA-binding domain"/>
    <property type="match status" value="1"/>
</dbReference>
<evidence type="ECO:0008006" key="4">
    <source>
        <dbReference type="Google" id="ProtNLM"/>
    </source>
</evidence>
<keyword evidence="1" id="KW-0812">Transmembrane</keyword>
<reference evidence="2" key="1">
    <citation type="submission" date="2021-03" db="EMBL/GenBank/DDBJ databases">
        <title>Draft genome sequence of rust myrtle Austropuccinia psidii MF-1, a brazilian biotype.</title>
        <authorList>
            <person name="Quecine M.C."/>
            <person name="Pachon D.M.R."/>
            <person name="Bonatelli M.L."/>
            <person name="Correr F.H."/>
            <person name="Franceschini L.M."/>
            <person name="Leite T.F."/>
            <person name="Margarido G.R.A."/>
            <person name="Almeida C.A."/>
            <person name="Ferrarezi J.A."/>
            <person name="Labate C.A."/>
        </authorList>
    </citation>
    <scope>NUCLEOTIDE SEQUENCE</scope>
    <source>
        <strain evidence="2">MF-1</strain>
    </source>
</reference>
<dbReference type="AlphaFoldDB" id="A0A9Q3HRY7"/>
<gene>
    <name evidence="2" type="ORF">O181_051630</name>
</gene>
<accession>A0A9Q3HRY7</accession>
<keyword evidence="1" id="KW-1133">Transmembrane helix</keyword>
<dbReference type="OrthoDB" id="3263820at2759"/>
<dbReference type="SUPFAM" id="SSF46689">
    <property type="entry name" value="Homeodomain-like"/>
    <property type="match status" value="1"/>
</dbReference>
<evidence type="ECO:0000256" key="1">
    <source>
        <dbReference type="SAM" id="Phobius"/>
    </source>
</evidence>
<sequence>MPYLNVETRGQIVGMCQAGLPFSAISYLAGVPVTTVYNTMKKYKRFGTIQTEKKTGRPPIMTAQDRRELDRIITQGHRLTFTQVTDLLTHQVSTRTIQPKIHKLGKQSCIAPKKHYLQRLAFAHAHLHWTINGWAQVIWTEKSSFELGKKVNWVWVWRTPQEKWQLENLAVNH</sequence>
<dbReference type="InterPro" id="IPR036397">
    <property type="entry name" value="RNaseH_sf"/>
</dbReference>
<evidence type="ECO:0000313" key="3">
    <source>
        <dbReference type="Proteomes" id="UP000765509"/>
    </source>
</evidence>
<organism evidence="2 3">
    <name type="scientific">Austropuccinia psidii MF-1</name>
    <dbReference type="NCBI Taxonomy" id="1389203"/>
    <lineage>
        <taxon>Eukaryota</taxon>
        <taxon>Fungi</taxon>
        <taxon>Dikarya</taxon>
        <taxon>Basidiomycota</taxon>
        <taxon>Pucciniomycotina</taxon>
        <taxon>Pucciniomycetes</taxon>
        <taxon>Pucciniales</taxon>
        <taxon>Sphaerophragmiaceae</taxon>
        <taxon>Austropuccinia</taxon>
    </lineage>
</organism>
<protein>
    <recommendedName>
        <fullName evidence="4">Transposase Tc1-like domain-containing protein</fullName>
    </recommendedName>
</protein>
<dbReference type="InterPro" id="IPR036388">
    <property type="entry name" value="WH-like_DNA-bd_sf"/>
</dbReference>
<dbReference type="Gene3D" id="3.30.420.10">
    <property type="entry name" value="Ribonuclease H-like superfamily/Ribonuclease H"/>
    <property type="match status" value="1"/>
</dbReference>
<keyword evidence="1" id="KW-0472">Membrane</keyword>
<comment type="caution">
    <text evidence="2">The sequence shown here is derived from an EMBL/GenBank/DDBJ whole genome shotgun (WGS) entry which is preliminary data.</text>
</comment>
<dbReference type="GO" id="GO:0003676">
    <property type="term" value="F:nucleic acid binding"/>
    <property type="evidence" value="ECO:0007669"/>
    <property type="project" value="InterPro"/>
</dbReference>
<proteinExistence type="predicted"/>
<name>A0A9Q3HRY7_9BASI</name>
<dbReference type="Proteomes" id="UP000765509">
    <property type="component" value="Unassembled WGS sequence"/>
</dbReference>